<dbReference type="AlphaFoldDB" id="A0AB38PZR4"/>
<feature type="non-terminal residue" evidence="3">
    <location>
        <position position="232"/>
    </location>
</feature>
<evidence type="ECO:0000313" key="4">
    <source>
        <dbReference type="Proteomes" id="UP000324336"/>
    </source>
</evidence>
<sequence>MIDLNKIIDEKYIAKEENPISQSEIYNLASSINIKNNNKNEALLIIDAQRDFVDIEKGALPVKGASEDIKRIIKFIYENIESLSSIYATMDTHNYDSIFHPFLWKKPNGEYAEPFTEITLEKIENGEIIPVYKDIQIDYVKKLKEHGSKNLIIWQYHCIYGTDGWLIEKQLSNMLTFFGVSKKTSIKKIIKGLDKFTEMYGAIKPEVITNSKNQYDDSWAKEIKDYDKIFVC</sequence>
<comment type="caution">
    <text evidence="3">The sequence shown here is derived from an EMBL/GenBank/DDBJ whole genome shotgun (WGS) entry which is preliminary data.</text>
</comment>
<name>A0AB38PZR4_9SPIR</name>
<dbReference type="PANTHER" id="PTHR11080:SF2">
    <property type="entry name" value="LD05707P"/>
    <property type="match status" value="1"/>
</dbReference>
<dbReference type="Gene3D" id="3.40.50.850">
    <property type="entry name" value="Isochorismatase-like"/>
    <property type="match status" value="1"/>
</dbReference>
<accession>A0AB38PZR4</accession>
<proteinExistence type="inferred from homology"/>
<protein>
    <submittedName>
        <fullName evidence="3">Nicotinamidase</fullName>
    </submittedName>
</protein>
<evidence type="ECO:0000256" key="1">
    <source>
        <dbReference type="ARBA" id="ARBA00006336"/>
    </source>
</evidence>
<evidence type="ECO:0000256" key="2">
    <source>
        <dbReference type="ARBA" id="ARBA00022801"/>
    </source>
</evidence>
<dbReference type="InterPro" id="IPR052347">
    <property type="entry name" value="Isochorismatase_Nicotinamidase"/>
</dbReference>
<reference evidence="3 4" key="1">
    <citation type="journal article" date="1992" name="Lakartidningen">
        <title>[Penicillin V and not amoxicillin is the first choice preparation in acute otitis].</title>
        <authorList>
            <person name="Kamme C."/>
            <person name="Lundgren K."/>
            <person name="Prellner K."/>
        </authorList>
    </citation>
    <scope>NUCLEOTIDE SEQUENCE [LARGE SCALE GENOMIC DNA]</scope>
    <source>
        <strain evidence="3 4">PC4597II</strain>
    </source>
</reference>
<dbReference type="Proteomes" id="UP000324336">
    <property type="component" value="Unassembled WGS sequence"/>
</dbReference>
<dbReference type="SUPFAM" id="SSF52499">
    <property type="entry name" value="Isochorismatase-like hydrolases"/>
    <property type="match status" value="1"/>
</dbReference>
<dbReference type="EMBL" id="SAYA01000012">
    <property type="protein sequence ID" value="TXJ26844.1"/>
    <property type="molecule type" value="Genomic_DNA"/>
</dbReference>
<evidence type="ECO:0000313" key="3">
    <source>
        <dbReference type="EMBL" id="TXJ26844.1"/>
    </source>
</evidence>
<dbReference type="RefSeq" id="WP_147557511.1">
    <property type="nucleotide sequence ID" value="NZ_SAXV01000010.1"/>
</dbReference>
<gene>
    <name evidence="3" type="ORF">EPJ73_03390</name>
</gene>
<organism evidence="3 4">
    <name type="scientific">Brachyspira aalborgi</name>
    <dbReference type="NCBI Taxonomy" id="29522"/>
    <lineage>
        <taxon>Bacteria</taxon>
        <taxon>Pseudomonadati</taxon>
        <taxon>Spirochaetota</taxon>
        <taxon>Spirochaetia</taxon>
        <taxon>Brachyspirales</taxon>
        <taxon>Brachyspiraceae</taxon>
        <taxon>Brachyspira</taxon>
    </lineage>
</organism>
<dbReference type="InterPro" id="IPR036380">
    <property type="entry name" value="Isochorismatase-like_sf"/>
</dbReference>
<dbReference type="GO" id="GO:0016787">
    <property type="term" value="F:hydrolase activity"/>
    <property type="evidence" value="ECO:0007669"/>
    <property type="project" value="UniProtKB-KW"/>
</dbReference>
<keyword evidence="2" id="KW-0378">Hydrolase</keyword>
<comment type="similarity">
    <text evidence="1">Belongs to the isochorismatase family.</text>
</comment>
<dbReference type="PANTHER" id="PTHR11080">
    <property type="entry name" value="PYRAZINAMIDASE/NICOTINAMIDASE"/>
    <property type="match status" value="1"/>
</dbReference>